<name>A0A0C2X825_AMAMK</name>
<dbReference type="AlphaFoldDB" id="A0A0C2X825"/>
<dbReference type="EMBL" id="KN818242">
    <property type="protein sequence ID" value="KIL65451.1"/>
    <property type="molecule type" value="Genomic_DNA"/>
</dbReference>
<accession>A0A0C2X825</accession>
<feature type="compositionally biased region" description="Pro residues" evidence="1">
    <location>
        <begin position="176"/>
        <end position="186"/>
    </location>
</feature>
<keyword evidence="4" id="KW-1185">Reference proteome</keyword>
<dbReference type="InterPro" id="IPR009057">
    <property type="entry name" value="Homeodomain-like_sf"/>
</dbReference>
<reference evidence="3 4" key="1">
    <citation type="submission" date="2014-04" db="EMBL/GenBank/DDBJ databases">
        <title>Evolutionary Origins and Diversification of the Mycorrhizal Mutualists.</title>
        <authorList>
            <consortium name="DOE Joint Genome Institute"/>
            <consortium name="Mycorrhizal Genomics Consortium"/>
            <person name="Kohler A."/>
            <person name="Kuo A."/>
            <person name="Nagy L.G."/>
            <person name="Floudas D."/>
            <person name="Copeland A."/>
            <person name="Barry K.W."/>
            <person name="Cichocki N."/>
            <person name="Veneault-Fourrey C."/>
            <person name="LaButti K."/>
            <person name="Lindquist E.A."/>
            <person name="Lipzen A."/>
            <person name="Lundell T."/>
            <person name="Morin E."/>
            <person name="Murat C."/>
            <person name="Riley R."/>
            <person name="Ohm R."/>
            <person name="Sun H."/>
            <person name="Tunlid A."/>
            <person name="Henrissat B."/>
            <person name="Grigoriev I.V."/>
            <person name="Hibbett D.S."/>
            <person name="Martin F."/>
        </authorList>
    </citation>
    <scope>NUCLEOTIDE SEQUENCE [LARGE SCALE GENOMIC DNA]</scope>
    <source>
        <strain evidence="3 4">Koide BX008</strain>
    </source>
</reference>
<feature type="compositionally biased region" description="Polar residues" evidence="1">
    <location>
        <begin position="393"/>
        <end position="404"/>
    </location>
</feature>
<dbReference type="HOGENOM" id="CLU_670787_0_0_1"/>
<feature type="compositionally biased region" description="Pro residues" evidence="1">
    <location>
        <begin position="320"/>
        <end position="337"/>
    </location>
</feature>
<feature type="region of interest" description="Disordered" evidence="1">
    <location>
        <begin position="260"/>
        <end position="286"/>
    </location>
</feature>
<sequence>MVVDSASATGQEQSETTTTTNNRRRNTSVTPVQWSEADKNLFLSLLALHGDDLKRIAASMPNKTMVQVKEFYKSNFVELDLESVVAEADLGRMIRSSRHRSRSSVPVVDQLQQQQQQETQPPMDDNNENGEENQRPMYAIPTEGWLNKPDPRHYTEDGNQTLSMRFKPRETAVKLPDPPKVPPLLPNKPALPRLLTDHHPPERGERAKCIQKKTTAPTPYWASWLGSVNGTSDSSRSLVKDHVAERTSSVWEQPVRVSLSNLSRGRGQSSSSAVSPTMATTQMGSSTESVRLLADLDAEAPVSACRTRITRVLDPVYSTTPPPQPQPPQSSLSPPPVITSSRMIQPTYSTTSPPPPPQSPPSPPVMSSRRRLMSVAALTGADDATVYHPYPVLSSSQTASTTVPSARFYS</sequence>
<dbReference type="SMART" id="SM00717">
    <property type="entry name" value="SANT"/>
    <property type="match status" value="1"/>
</dbReference>
<dbReference type="Proteomes" id="UP000054549">
    <property type="component" value="Unassembled WGS sequence"/>
</dbReference>
<dbReference type="Gene3D" id="1.20.58.1880">
    <property type="match status" value="1"/>
</dbReference>
<evidence type="ECO:0000259" key="2">
    <source>
        <dbReference type="PROSITE" id="PS51293"/>
    </source>
</evidence>
<evidence type="ECO:0000313" key="3">
    <source>
        <dbReference type="EMBL" id="KIL65451.1"/>
    </source>
</evidence>
<dbReference type="SUPFAM" id="SSF46689">
    <property type="entry name" value="Homeodomain-like"/>
    <property type="match status" value="1"/>
</dbReference>
<dbReference type="Pfam" id="PF00249">
    <property type="entry name" value="Myb_DNA-binding"/>
    <property type="match status" value="1"/>
</dbReference>
<dbReference type="PROSITE" id="PS51293">
    <property type="entry name" value="SANT"/>
    <property type="match status" value="1"/>
</dbReference>
<feature type="region of interest" description="Disordered" evidence="1">
    <location>
        <begin position="96"/>
        <end position="134"/>
    </location>
</feature>
<dbReference type="OrthoDB" id="3269618at2759"/>
<feature type="compositionally biased region" description="Pro residues" evidence="1">
    <location>
        <begin position="352"/>
        <end position="364"/>
    </location>
</feature>
<feature type="compositionally biased region" description="Polar residues" evidence="1">
    <location>
        <begin position="1"/>
        <end position="15"/>
    </location>
</feature>
<dbReference type="CDD" id="cd00167">
    <property type="entry name" value="SANT"/>
    <property type="match status" value="1"/>
</dbReference>
<dbReference type="InParanoid" id="A0A0C2X825"/>
<feature type="compositionally biased region" description="Basic and acidic residues" evidence="1">
    <location>
        <begin position="195"/>
        <end position="207"/>
    </location>
</feature>
<feature type="region of interest" description="Disordered" evidence="1">
    <location>
        <begin position="1"/>
        <end position="31"/>
    </location>
</feature>
<feature type="compositionally biased region" description="Low complexity" evidence="1">
    <location>
        <begin position="110"/>
        <end position="120"/>
    </location>
</feature>
<feature type="region of interest" description="Disordered" evidence="1">
    <location>
        <begin position="172"/>
        <end position="207"/>
    </location>
</feature>
<evidence type="ECO:0000256" key="1">
    <source>
        <dbReference type="SAM" id="MobiDB-lite"/>
    </source>
</evidence>
<gene>
    <name evidence="3" type="ORF">M378DRAFT_529197</name>
</gene>
<dbReference type="InterPro" id="IPR017884">
    <property type="entry name" value="SANT_dom"/>
</dbReference>
<evidence type="ECO:0000313" key="4">
    <source>
        <dbReference type="Proteomes" id="UP000054549"/>
    </source>
</evidence>
<organism evidence="3 4">
    <name type="scientific">Amanita muscaria (strain Koide BX008)</name>
    <dbReference type="NCBI Taxonomy" id="946122"/>
    <lineage>
        <taxon>Eukaryota</taxon>
        <taxon>Fungi</taxon>
        <taxon>Dikarya</taxon>
        <taxon>Basidiomycota</taxon>
        <taxon>Agaricomycotina</taxon>
        <taxon>Agaricomycetes</taxon>
        <taxon>Agaricomycetidae</taxon>
        <taxon>Agaricales</taxon>
        <taxon>Pluteineae</taxon>
        <taxon>Amanitaceae</taxon>
        <taxon>Amanita</taxon>
    </lineage>
</organism>
<feature type="region of interest" description="Disordered" evidence="1">
    <location>
        <begin position="315"/>
        <end position="372"/>
    </location>
</feature>
<feature type="domain" description="SANT" evidence="2">
    <location>
        <begin position="34"/>
        <end position="80"/>
    </location>
</feature>
<feature type="region of interest" description="Disordered" evidence="1">
    <location>
        <begin position="391"/>
        <end position="410"/>
    </location>
</feature>
<proteinExistence type="predicted"/>
<dbReference type="InterPro" id="IPR001005">
    <property type="entry name" value="SANT/Myb"/>
</dbReference>
<dbReference type="STRING" id="946122.A0A0C2X825"/>
<protein>
    <recommendedName>
        <fullName evidence="2">SANT domain-containing protein</fullName>
    </recommendedName>
</protein>